<sequence length="370" mass="42453">MSLLKKTISTLVILNSLAGFAATEQSEIARVKVLDKMMTTIDPGAVLDGPIFKNTDAAKLAYGSEFVKTIIQEAHKRAKFLLDEGNEKAYYAFLTLALTVPLHEGLYLHFRETNDSKGLCNQHASSGDILYAYTKEKLDAKYTPSVLAAKKLKSTTYKNFTKYFKNGDSPFFPDCDKVADDQVIRQIIRGGDGSDIGAMQLSIRWHYETFLAKEQYKSFRKTVRYGVNFLMQGYKPVLYNWNSRSKKKMWFRGSVKKKRWSSWMKCLKHPTTKKLDYAKLIRGTWAGKYNSGSIAETCRFADTRGSYANHDKGFKKNLDRIHDFQDQEKIGIFKQVSFKLNDEVKSAYNQILSNYEKNKNVRTEIEKVLK</sequence>
<name>A0A1Y5F760_9BACT</name>
<evidence type="ECO:0000313" key="3">
    <source>
        <dbReference type="Proteomes" id="UP000196531"/>
    </source>
</evidence>
<feature type="chain" id="PRO_5012192979" description="Lipoprotein" evidence="1">
    <location>
        <begin position="22"/>
        <end position="370"/>
    </location>
</feature>
<dbReference type="Proteomes" id="UP000196531">
    <property type="component" value="Unassembled WGS sequence"/>
</dbReference>
<feature type="signal peptide" evidence="1">
    <location>
        <begin position="1"/>
        <end position="21"/>
    </location>
</feature>
<evidence type="ECO:0000256" key="1">
    <source>
        <dbReference type="SAM" id="SignalP"/>
    </source>
</evidence>
<protein>
    <recommendedName>
        <fullName evidence="4">Lipoprotein</fullName>
    </recommendedName>
</protein>
<gene>
    <name evidence="2" type="ORF">A9Q84_10420</name>
</gene>
<organism evidence="2 3">
    <name type="scientific">Halobacteriovorax marinus</name>
    <dbReference type="NCBI Taxonomy" id="97084"/>
    <lineage>
        <taxon>Bacteria</taxon>
        <taxon>Pseudomonadati</taxon>
        <taxon>Bdellovibrionota</taxon>
        <taxon>Bacteriovoracia</taxon>
        <taxon>Bacteriovoracales</taxon>
        <taxon>Halobacteriovoraceae</taxon>
        <taxon>Halobacteriovorax</taxon>
    </lineage>
</organism>
<dbReference type="AlphaFoldDB" id="A0A1Y5F760"/>
<proteinExistence type="predicted"/>
<dbReference type="EMBL" id="MAAO01000006">
    <property type="protein sequence ID" value="OUR96746.1"/>
    <property type="molecule type" value="Genomic_DNA"/>
</dbReference>
<comment type="caution">
    <text evidence="2">The sequence shown here is derived from an EMBL/GenBank/DDBJ whole genome shotgun (WGS) entry which is preliminary data.</text>
</comment>
<accession>A0A1Y5F760</accession>
<evidence type="ECO:0000313" key="2">
    <source>
        <dbReference type="EMBL" id="OUR96746.1"/>
    </source>
</evidence>
<keyword evidence="1" id="KW-0732">Signal</keyword>
<evidence type="ECO:0008006" key="4">
    <source>
        <dbReference type="Google" id="ProtNLM"/>
    </source>
</evidence>
<reference evidence="3" key="1">
    <citation type="journal article" date="2017" name="Proc. Natl. Acad. Sci. U.S.A.">
        <title>Simulation of Deepwater Horizon oil plume reveals substrate specialization within a complex community of hydrocarbon-degraders.</title>
        <authorList>
            <person name="Hu P."/>
            <person name="Dubinsky E.A."/>
            <person name="Probst A.J."/>
            <person name="Wang J."/>
            <person name="Sieber C.M.K."/>
            <person name="Tom L.M."/>
            <person name="Gardinali P."/>
            <person name="Banfield J.F."/>
            <person name="Atlas R.M."/>
            <person name="Andersen G.L."/>
        </authorList>
    </citation>
    <scope>NUCLEOTIDE SEQUENCE [LARGE SCALE GENOMIC DNA]</scope>
</reference>